<evidence type="ECO:0000313" key="4">
    <source>
        <dbReference type="Proteomes" id="UP000254133"/>
    </source>
</evidence>
<dbReference type="EMBL" id="UGPZ01000002">
    <property type="protein sequence ID" value="STY90826.1"/>
    <property type="molecule type" value="Genomic_DNA"/>
</dbReference>
<evidence type="ECO:0000313" key="1">
    <source>
        <dbReference type="EMBL" id="STY90826.1"/>
    </source>
</evidence>
<accession>A0A378PQI4</accession>
<reference evidence="1 4" key="1">
    <citation type="submission" date="2018-06" db="EMBL/GenBank/DDBJ databases">
        <authorList>
            <consortium name="Pathogen Informatics"/>
            <person name="Doyle S."/>
        </authorList>
    </citation>
    <scope>NUCLEOTIDE SEQUENCE [LARGE SCALE GENOMIC DNA]</scope>
    <source>
        <strain evidence="1 4">NCTC9426</strain>
    </source>
</reference>
<evidence type="ECO:0000313" key="6">
    <source>
        <dbReference type="Proteomes" id="UP001163632"/>
    </source>
</evidence>
<evidence type="ECO:0000313" key="2">
    <source>
        <dbReference type="EMBL" id="UZA03051.1"/>
    </source>
</evidence>
<sequence>MNIKHMDLVLSFNSTHKDEVLQFVHHHPFKDKFTLLEDNKGICLILNETKMQNFTCG</sequence>
<dbReference type="Proteomes" id="UP001163283">
    <property type="component" value="Chromosome"/>
</dbReference>
<keyword evidence="6" id="KW-1185">Reference proteome</keyword>
<reference evidence="2 5" key="2">
    <citation type="journal article" date="2022" name="BMC Microbiol.">
        <title>Whole genome sequencing of Moraxella bovis strains from North America reveals two genotypes with different genetic determinants.</title>
        <authorList>
            <person name="Wynn E.L."/>
            <person name="Hille M.M."/>
            <person name="Loy J.D."/>
            <person name="Schuller G."/>
            <person name="Kuhn K.L."/>
            <person name="Dickey A.M."/>
            <person name="Bono J.L."/>
            <person name="Clawson M.L."/>
        </authorList>
    </citation>
    <scope>NUCLEOTIDE SEQUENCE [LARGE SCALE GENOMIC DNA]</scope>
    <source>
        <strain evidence="2">SAM102599</strain>
        <strain evidence="3 5">SAM57978</strain>
    </source>
</reference>
<gene>
    <name evidence="2" type="ORF">LP092_14145</name>
    <name evidence="3" type="ORF">LP129_01200</name>
    <name evidence="1" type="ORF">NCTC9426_00856</name>
</gene>
<dbReference type="Proteomes" id="UP000254133">
    <property type="component" value="Unassembled WGS sequence"/>
</dbReference>
<dbReference type="Proteomes" id="UP001163632">
    <property type="component" value="Chromosome"/>
</dbReference>
<evidence type="ECO:0000313" key="3">
    <source>
        <dbReference type="EMBL" id="UZA51816.1"/>
    </source>
</evidence>
<dbReference type="GeneID" id="77187364"/>
<dbReference type="RefSeq" id="WP_158079676.1">
    <property type="nucleotide sequence ID" value="NZ_CP030241.1"/>
</dbReference>
<proteinExistence type="predicted"/>
<organism evidence="1 4">
    <name type="scientific">Moraxella bovis</name>
    <dbReference type="NCBI Taxonomy" id="476"/>
    <lineage>
        <taxon>Bacteria</taxon>
        <taxon>Pseudomonadati</taxon>
        <taxon>Pseudomonadota</taxon>
        <taxon>Gammaproteobacteria</taxon>
        <taxon>Moraxellales</taxon>
        <taxon>Moraxellaceae</taxon>
        <taxon>Moraxella</taxon>
    </lineage>
</organism>
<protein>
    <submittedName>
        <fullName evidence="1">Uncharacterized protein</fullName>
    </submittedName>
</protein>
<dbReference type="EMBL" id="CP087781">
    <property type="protein sequence ID" value="UZA51816.1"/>
    <property type="molecule type" value="Genomic_DNA"/>
</dbReference>
<name>A0A378PQI4_MORBO</name>
<dbReference type="EMBL" id="CP087830">
    <property type="protein sequence ID" value="UZA03051.1"/>
    <property type="molecule type" value="Genomic_DNA"/>
</dbReference>
<evidence type="ECO:0000313" key="5">
    <source>
        <dbReference type="Proteomes" id="UP001163283"/>
    </source>
</evidence>
<dbReference type="AlphaFoldDB" id="A0A378PQI4"/>